<accession>A0A8J6C0W6</accession>
<feature type="compositionally biased region" description="Low complexity" evidence="1">
    <location>
        <begin position="21"/>
        <end position="33"/>
    </location>
</feature>
<dbReference type="OrthoDB" id="515645at2759"/>
<dbReference type="EMBL" id="JAGTXO010000055">
    <property type="protein sequence ID" value="KAG8458257.1"/>
    <property type="molecule type" value="Genomic_DNA"/>
</dbReference>
<proteinExistence type="predicted"/>
<dbReference type="InterPro" id="IPR036955">
    <property type="entry name" value="AP2/ERF_dom_sf"/>
</dbReference>
<dbReference type="Proteomes" id="UP000751190">
    <property type="component" value="Unassembled WGS sequence"/>
</dbReference>
<evidence type="ECO:0000256" key="1">
    <source>
        <dbReference type="SAM" id="MobiDB-lite"/>
    </source>
</evidence>
<dbReference type="Gene3D" id="3.30.730.10">
    <property type="entry name" value="AP2/ERF domain"/>
    <property type="match status" value="1"/>
</dbReference>
<dbReference type="GO" id="GO:0003700">
    <property type="term" value="F:DNA-binding transcription factor activity"/>
    <property type="evidence" value="ECO:0007669"/>
    <property type="project" value="InterPro"/>
</dbReference>
<dbReference type="GO" id="GO:0003677">
    <property type="term" value="F:DNA binding"/>
    <property type="evidence" value="ECO:0007669"/>
    <property type="project" value="InterPro"/>
</dbReference>
<dbReference type="AlphaFoldDB" id="A0A8J6C0W6"/>
<evidence type="ECO:0008006" key="4">
    <source>
        <dbReference type="Google" id="ProtNLM"/>
    </source>
</evidence>
<organism evidence="2 3">
    <name type="scientific">Diacronema lutheri</name>
    <name type="common">Unicellular marine alga</name>
    <name type="synonym">Monochrysis lutheri</name>
    <dbReference type="NCBI Taxonomy" id="2081491"/>
    <lineage>
        <taxon>Eukaryota</taxon>
        <taxon>Haptista</taxon>
        <taxon>Haptophyta</taxon>
        <taxon>Pavlovophyceae</taxon>
        <taxon>Pavlovales</taxon>
        <taxon>Pavlovaceae</taxon>
        <taxon>Diacronema</taxon>
    </lineage>
</organism>
<evidence type="ECO:0000313" key="3">
    <source>
        <dbReference type="Proteomes" id="UP000751190"/>
    </source>
</evidence>
<feature type="region of interest" description="Disordered" evidence="1">
    <location>
        <begin position="1"/>
        <end position="33"/>
    </location>
</feature>
<gene>
    <name evidence="2" type="ORF">KFE25_001549</name>
</gene>
<sequence>MDDAEGARSTSAPDAKRARVDAPAPVAPRRASAALPHAAHAGAFAPLHAHEGFSVLGGLSLKPPGRTTSIYIGVHTTLKKRKPWTSACYWGGKQHHLGYFETEQEAAEAYDRCVSEHGLRRHVNVPDVRGASGARAHGAPIAAAGLVPLGSAPPYYANASASSAVRRPSAVEYACSAAARPGWGVQAWAPLFAPCFPPPPPALGLCAPMVGPCAHAHAHGQALATGLFFPAWATPPPAAWPVLPRPTCGWQTGEERVPCALAMLPPSPAPSWLPQQHACHAQPSDHACSETSYVDEANCSCWPHGCPPDPSAVGHAPFDDPGRSQPAPFCPAMCVLPPCGPSVGTAPGPHGAPPYYFLP</sequence>
<reference evidence="2" key="1">
    <citation type="submission" date="2021-05" db="EMBL/GenBank/DDBJ databases">
        <title>The genome of the haptophyte Pavlova lutheri (Diacronema luteri, Pavlovales) - a model for lipid biosynthesis in eukaryotic algae.</title>
        <authorList>
            <person name="Hulatt C.J."/>
            <person name="Posewitz M.C."/>
        </authorList>
    </citation>
    <scope>NUCLEOTIDE SEQUENCE</scope>
    <source>
        <strain evidence="2">NIVA-4/92</strain>
    </source>
</reference>
<protein>
    <recommendedName>
        <fullName evidence="4">AP2/ERF domain-containing protein</fullName>
    </recommendedName>
</protein>
<name>A0A8J6C0W6_DIALT</name>
<comment type="caution">
    <text evidence="2">The sequence shown here is derived from an EMBL/GenBank/DDBJ whole genome shotgun (WGS) entry which is preliminary data.</text>
</comment>
<keyword evidence="3" id="KW-1185">Reference proteome</keyword>
<dbReference type="InterPro" id="IPR016177">
    <property type="entry name" value="DNA-bd_dom_sf"/>
</dbReference>
<evidence type="ECO:0000313" key="2">
    <source>
        <dbReference type="EMBL" id="KAG8458257.1"/>
    </source>
</evidence>
<dbReference type="SUPFAM" id="SSF54171">
    <property type="entry name" value="DNA-binding domain"/>
    <property type="match status" value="1"/>
</dbReference>